<dbReference type="PANTHER" id="PTHR28259">
    <property type="entry name" value="FLUORIDE EXPORT PROTEIN 1-RELATED"/>
    <property type="match status" value="1"/>
</dbReference>
<feature type="transmembrane region" description="Helical" evidence="10">
    <location>
        <begin position="26"/>
        <end position="44"/>
    </location>
</feature>
<evidence type="ECO:0000256" key="2">
    <source>
        <dbReference type="ARBA" id="ARBA00022475"/>
    </source>
</evidence>
<dbReference type="Pfam" id="PF02537">
    <property type="entry name" value="CRCB"/>
    <property type="match status" value="1"/>
</dbReference>
<comment type="caution">
    <text evidence="10">Lacks conserved residue(s) required for the propagation of feature annotation.</text>
</comment>
<comment type="similarity">
    <text evidence="7 10">Belongs to the fluoride channel Fluc/FEX (TC 1.A.43) family.</text>
</comment>
<dbReference type="RefSeq" id="WP_281457431.1">
    <property type="nucleotide sequence ID" value="NZ_JASAOF010000015.1"/>
</dbReference>
<keyword evidence="5 10" id="KW-0472">Membrane</keyword>
<evidence type="ECO:0000313" key="12">
    <source>
        <dbReference type="Proteomes" id="UP001237595"/>
    </source>
</evidence>
<keyword evidence="2 10" id="KW-1003">Cell membrane</keyword>
<evidence type="ECO:0000256" key="10">
    <source>
        <dbReference type="HAMAP-Rule" id="MF_00454"/>
    </source>
</evidence>
<organism evidence="11 12">
    <name type="scientific">Saccharopolyspora ipomoeae</name>
    <dbReference type="NCBI Taxonomy" id="3042027"/>
    <lineage>
        <taxon>Bacteria</taxon>
        <taxon>Bacillati</taxon>
        <taxon>Actinomycetota</taxon>
        <taxon>Actinomycetes</taxon>
        <taxon>Pseudonocardiales</taxon>
        <taxon>Pseudonocardiaceae</taxon>
        <taxon>Saccharopolyspora</taxon>
    </lineage>
</organism>
<evidence type="ECO:0000256" key="1">
    <source>
        <dbReference type="ARBA" id="ARBA00004651"/>
    </source>
</evidence>
<dbReference type="InterPro" id="IPR003691">
    <property type="entry name" value="FluC"/>
</dbReference>
<evidence type="ECO:0000256" key="7">
    <source>
        <dbReference type="ARBA" id="ARBA00035120"/>
    </source>
</evidence>
<reference evidence="11 12" key="1">
    <citation type="submission" date="2023-04" db="EMBL/GenBank/DDBJ databases">
        <title>Draft genome sequence of Saccharopolyspora sp. TS4A08 isolated from sweet potato rhizospheric soil.</title>
        <authorList>
            <person name="Suksaard P."/>
            <person name="Duangmal K."/>
        </authorList>
    </citation>
    <scope>NUCLEOTIDE SEQUENCE [LARGE SCALE GENOMIC DNA]</scope>
    <source>
        <strain evidence="11 12">TS4A08</strain>
    </source>
</reference>
<comment type="caution">
    <text evidence="11">The sequence shown here is derived from an EMBL/GenBank/DDBJ whole genome shotgun (WGS) entry which is preliminary data.</text>
</comment>
<evidence type="ECO:0000256" key="5">
    <source>
        <dbReference type="ARBA" id="ARBA00023136"/>
    </source>
</evidence>
<evidence type="ECO:0000256" key="9">
    <source>
        <dbReference type="ARBA" id="ARBA00049940"/>
    </source>
</evidence>
<keyword evidence="10" id="KW-0813">Transport</keyword>
<keyword evidence="10" id="KW-0406">Ion transport</keyword>
<protein>
    <recommendedName>
        <fullName evidence="10">Fluoride-specific ion channel FluC</fullName>
    </recommendedName>
</protein>
<keyword evidence="12" id="KW-1185">Reference proteome</keyword>
<sequence length="159" mass="16427">MSSEPPVDADVGLGAPPQREWRDHPAAVLIAIAAGGALGALARHGLTTAFPTASGAVPWATLCINAGGCALIGVLMVLISDVWPGQRLLRPFIGVGFLSGYTTFSTYVVEIQRAIAVGAPHVALIYMALTVVVAMVAVLTGTILMRALLQAARRKAGRS</sequence>
<dbReference type="EMBL" id="JASAOF010000015">
    <property type="protein sequence ID" value="MDI2031148.1"/>
    <property type="molecule type" value="Genomic_DNA"/>
</dbReference>
<feature type="transmembrane region" description="Helical" evidence="10">
    <location>
        <begin position="56"/>
        <end position="79"/>
    </location>
</feature>
<evidence type="ECO:0000256" key="3">
    <source>
        <dbReference type="ARBA" id="ARBA00022692"/>
    </source>
</evidence>
<gene>
    <name evidence="10" type="primary">fluC</name>
    <name evidence="10" type="synonym">crcB</name>
    <name evidence="11" type="ORF">QFW96_21145</name>
</gene>
<comment type="function">
    <text evidence="9 10">Fluoride-specific ion channel. Important for reducing fluoride concentration in the cell, thus reducing its toxicity.</text>
</comment>
<name>A0ABT6PU36_9PSEU</name>
<evidence type="ECO:0000256" key="4">
    <source>
        <dbReference type="ARBA" id="ARBA00022989"/>
    </source>
</evidence>
<dbReference type="Proteomes" id="UP001237595">
    <property type="component" value="Unassembled WGS sequence"/>
</dbReference>
<evidence type="ECO:0000256" key="8">
    <source>
        <dbReference type="ARBA" id="ARBA00035585"/>
    </source>
</evidence>
<feature type="transmembrane region" description="Helical" evidence="10">
    <location>
        <begin position="91"/>
        <end position="109"/>
    </location>
</feature>
<dbReference type="HAMAP" id="MF_00454">
    <property type="entry name" value="FluC"/>
    <property type="match status" value="1"/>
</dbReference>
<dbReference type="PANTHER" id="PTHR28259:SF1">
    <property type="entry name" value="FLUORIDE EXPORT PROTEIN 1-RELATED"/>
    <property type="match status" value="1"/>
</dbReference>
<keyword evidence="6 10" id="KW-0407">Ion channel</keyword>
<comment type="catalytic activity">
    <reaction evidence="8">
        <text>fluoride(in) = fluoride(out)</text>
        <dbReference type="Rhea" id="RHEA:76159"/>
        <dbReference type="ChEBI" id="CHEBI:17051"/>
    </reaction>
    <physiologicalReaction direction="left-to-right" evidence="8">
        <dbReference type="Rhea" id="RHEA:76160"/>
    </physiologicalReaction>
</comment>
<keyword evidence="4 10" id="KW-1133">Transmembrane helix</keyword>
<keyword evidence="3 10" id="KW-0812">Transmembrane</keyword>
<accession>A0ABT6PU36</accession>
<feature type="transmembrane region" description="Helical" evidence="10">
    <location>
        <begin position="121"/>
        <end position="149"/>
    </location>
</feature>
<evidence type="ECO:0000256" key="6">
    <source>
        <dbReference type="ARBA" id="ARBA00023303"/>
    </source>
</evidence>
<comment type="subcellular location">
    <subcellularLocation>
        <location evidence="1 10">Cell membrane</location>
        <topology evidence="1 10">Multi-pass membrane protein</topology>
    </subcellularLocation>
</comment>
<evidence type="ECO:0000313" key="11">
    <source>
        <dbReference type="EMBL" id="MDI2031148.1"/>
    </source>
</evidence>
<proteinExistence type="inferred from homology"/>